<evidence type="ECO:0000313" key="3">
    <source>
        <dbReference type="Proteomes" id="UP000192761"/>
    </source>
</evidence>
<keyword evidence="3" id="KW-1185">Reference proteome</keyword>
<reference evidence="2 3" key="1">
    <citation type="submission" date="2017-04" db="EMBL/GenBank/DDBJ databases">
        <authorList>
            <person name="Afonso C.L."/>
            <person name="Miller P.J."/>
            <person name="Scott M.A."/>
            <person name="Spackman E."/>
            <person name="Goraichik I."/>
            <person name="Dimitrov K.M."/>
            <person name="Suarez D.L."/>
            <person name="Swayne D.E."/>
        </authorList>
    </citation>
    <scope>NUCLEOTIDE SEQUENCE [LARGE SCALE GENOMIC DNA]</scope>
    <source>
        <strain evidence="2 3">DSM 23236</strain>
    </source>
</reference>
<keyword evidence="1" id="KW-1133">Transmembrane helix</keyword>
<feature type="transmembrane region" description="Helical" evidence="1">
    <location>
        <begin position="35"/>
        <end position="56"/>
    </location>
</feature>
<dbReference type="RefSeq" id="WP_084088567.1">
    <property type="nucleotide sequence ID" value="NZ_FWXD01000001.1"/>
</dbReference>
<accession>A0A1W1WWP7</accession>
<dbReference type="Proteomes" id="UP000192761">
    <property type="component" value="Unassembled WGS sequence"/>
</dbReference>
<gene>
    <name evidence="2" type="ORF">SAMN02745857_00080</name>
</gene>
<organism evidence="2 3">
    <name type="scientific">Andreprevotia lacus DSM 23236</name>
    <dbReference type="NCBI Taxonomy" id="1121001"/>
    <lineage>
        <taxon>Bacteria</taxon>
        <taxon>Pseudomonadati</taxon>
        <taxon>Pseudomonadota</taxon>
        <taxon>Betaproteobacteria</taxon>
        <taxon>Neisseriales</taxon>
        <taxon>Chitinibacteraceae</taxon>
        <taxon>Andreprevotia</taxon>
    </lineage>
</organism>
<evidence type="ECO:0000256" key="1">
    <source>
        <dbReference type="SAM" id="Phobius"/>
    </source>
</evidence>
<protein>
    <submittedName>
        <fullName evidence="2">Uncharacterized protein</fullName>
    </submittedName>
</protein>
<keyword evidence="1" id="KW-0472">Membrane</keyword>
<keyword evidence="1" id="KW-0812">Transmembrane</keyword>
<name>A0A1W1WWP7_9NEIS</name>
<dbReference type="EMBL" id="FWXD01000001">
    <property type="protein sequence ID" value="SMC16033.1"/>
    <property type="molecule type" value="Genomic_DNA"/>
</dbReference>
<dbReference type="AlphaFoldDB" id="A0A1W1WWP7"/>
<sequence>MAFYLRADQVPELQGLTSWERRVLLRGTFLKERSISTVFLLVAAFGSIQFVINPLVRHLAPQLATNQIGYGIVLLAWVLILVTLRDIVMMNVLRPKIAAKRAAQTAAKVAGLEQAQDQPAQPDA</sequence>
<feature type="transmembrane region" description="Helical" evidence="1">
    <location>
        <begin position="68"/>
        <end position="88"/>
    </location>
</feature>
<evidence type="ECO:0000313" key="2">
    <source>
        <dbReference type="EMBL" id="SMC16033.1"/>
    </source>
</evidence>
<proteinExistence type="predicted"/>
<dbReference type="OrthoDB" id="8592934at2"/>